<feature type="transmembrane region" description="Helical" evidence="1">
    <location>
        <begin position="156"/>
        <end position="176"/>
    </location>
</feature>
<sequence>MDLKINWFGFAGSISLLALVIISLFVPWWQLSVGDDLMVAKASPLNTNFSFIGDSLTIPLIMALNIASVLLLSAAGIVMSIYSIKPLKSYSTKLLGFAYKKPLYSVVLFVAGLVIMTIIARSLFGFDVPLFGSQLSTLPSDMTQGVTISVFMTASFQWPFVFAIVGVGLCIAAKIYHKKIVPTNNKHLVTRTPRISQSISSSVALKES</sequence>
<reference evidence="2 3" key="1">
    <citation type="submission" date="2015-06" db="EMBL/GenBank/DDBJ databases">
        <title>New insights into the roles of widespread benthic archaea in carbon and nitrogen cycling.</title>
        <authorList>
            <person name="Lazar C.S."/>
            <person name="Baker B.J."/>
            <person name="Seitz K.W."/>
            <person name="Hyde A.S."/>
            <person name="Dick G.J."/>
            <person name="Hinrichs K.-U."/>
            <person name="Teske A.P."/>
        </authorList>
    </citation>
    <scope>NUCLEOTIDE SEQUENCE [LARGE SCALE GENOMIC DNA]</scope>
    <source>
        <strain evidence="2">SG8-32-1</strain>
    </source>
</reference>
<protein>
    <submittedName>
        <fullName evidence="2">Uncharacterized protein</fullName>
    </submittedName>
</protein>
<comment type="caution">
    <text evidence="2">The sequence shown here is derived from an EMBL/GenBank/DDBJ whole genome shotgun (WGS) entry which is preliminary data.</text>
</comment>
<accession>A0A0M0BXI5</accession>
<evidence type="ECO:0000313" key="3">
    <source>
        <dbReference type="Proteomes" id="UP000037237"/>
    </source>
</evidence>
<evidence type="ECO:0000313" key="2">
    <source>
        <dbReference type="EMBL" id="KON33174.1"/>
    </source>
</evidence>
<dbReference type="Proteomes" id="UP000037237">
    <property type="component" value="Unassembled WGS sequence"/>
</dbReference>
<gene>
    <name evidence="2" type="ORF">AC477_01840</name>
</gene>
<name>A0A0M0BXI5_9ARCH</name>
<keyword evidence="1" id="KW-0472">Membrane</keyword>
<keyword evidence="1" id="KW-0812">Transmembrane</keyword>
<evidence type="ECO:0000256" key="1">
    <source>
        <dbReference type="SAM" id="Phobius"/>
    </source>
</evidence>
<keyword evidence="1" id="KW-1133">Transmembrane helix</keyword>
<proteinExistence type="predicted"/>
<organism evidence="2 3">
    <name type="scientific">miscellaneous Crenarchaeota group-1 archaeon SG8-32-1</name>
    <dbReference type="NCBI Taxonomy" id="1685124"/>
    <lineage>
        <taxon>Archaea</taxon>
        <taxon>Candidatus Bathyarchaeota</taxon>
        <taxon>MCG-1</taxon>
    </lineage>
</organism>
<dbReference type="AlphaFoldDB" id="A0A0M0BXI5"/>
<feature type="transmembrane region" description="Helical" evidence="1">
    <location>
        <begin position="58"/>
        <end position="82"/>
    </location>
</feature>
<feature type="transmembrane region" description="Helical" evidence="1">
    <location>
        <begin position="7"/>
        <end position="29"/>
    </location>
</feature>
<feature type="transmembrane region" description="Helical" evidence="1">
    <location>
        <begin position="103"/>
        <end position="124"/>
    </location>
</feature>
<dbReference type="EMBL" id="LFWU01000037">
    <property type="protein sequence ID" value="KON33174.1"/>
    <property type="molecule type" value="Genomic_DNA"/>
</dbReference>